<evidence type="ECO:0000256" key="1">
    <source>
        <dbReference type="ARBA" id="ARBA00004123"/>
    </source>
</evidence>
<accession>A0A5J5ERF9</accession>
<feature type="compositionally biased region" description="Basic residues" evidence="5">
    <location>
        <begin position="84"/>
        <end position="95"/>
    </location>
</feature>
<comment type="subcellular location">
    <subcellularLocation>
        <location evidence="2">Chromosome</location>
    </subcellularLocation>
    <subcellularLocation>
        <location evidence="1">Nucleus</location>
    </subcellularLocation>
</comment>
<feature type="compositionally biased region" description="Polar residues" evidence="5">
    <location>
        <begin position="1"/>
        <end position="10"/>
    </location>
</feature>
<evidence type="ECO:0000313" key="8">
    <source>
        <dbReference type="Proteomes" id="UP000326924"/>
    </source>
</evidence>
<sequence>MASNGESSYSAAGVVEGSQHQSGVQQTDNGSNKPPRTPQRSSQPATARSARRNTPGAGRFTPGAGRFNPPKSPYMKVAYERGRRLSQSRRKSINRQHRDSDRDILIKLSRKLAPGSEFPDATPRPAPVTPQVMRAVSERPSTGIVLYNDRPVEDAEDSEDLAAPPLVNFEFNGYNEEDESDDIIRPPRLMSEEPISGVRRRSRRISMEQGRRARGRISDHSLFGGMEELWAGQRGRNSTGQTLTSNPVRLDLGDDSIPFLGSPSGLAVDSDQQQMLVLNEDERLLLDETYNAMLSGSEDDFQMDALPTQDEEMLEEEQTVVMELFDGVAEEDQAAAMEQFDELPDDEDFEVPADDDKDAMPVSSKQKPRERKKKPMNVTEDGIEYPIFPKRVVKKLAAKQGMKISNETLNALMSVTDEFFAQSSACLGRYAQHAGRRSINDDDVLLLMQRQRQTNVQTTAFSLAQKHLPRELLQEIRMAGTNSKRGRR</sequence>
<organism evidence="7 8">
    <name type="scientific">Sphaerosporella brunnea</name>
    <dbReference type="NCBI Taxonomy" id="1250544"/>
    <lineage>
        <taxon>Eukaryota</taxon>
        <taxon>Fungi</taxon>
        <taxon>Dikarya</taxon>
        <taxon>Ascomycota</taxon>
        <taxon>Pezizomycotina</taxon>
        <taxon>Pezizomycetes</taxon>
        <taxon>Pezizales</taxon>
        <taxon>Pyronemataceae</taxon>
        <taxon>Sphaerosporella</taxon>
    </lineage>
</organism>
<keyword evidence="4" id="KW-0539">Nucleus</keyword>
<evidence type="ECO:0000256" key="2">
    <source>
        <dbReference type="ARBA" id="ARBA00004286"/>
    </source>
</evidence>
<reference evidence="7 8" key="1">
    <citation type="submission" date="2019-09" db="EMBL/GenBank/DDBJ databases">
        <title>Draft genome of the ectomycorrhizal ascomycete Sphaerosporella brunnea.</title>
        <authorList>
            <consortium name="DOE Joint Genome Institute"/>
            <person name="Benucci G.M."/>
            <person name="Marozzi G."/>
            <person name="Antonielli L."/>
            <person name="Sanchez S."/>
            <person name="Marco P."/>
            <person name="Wang X."/>
            <person name="Falini L.B."/>
            <person name="Barry K."/>
            <person name="Haridas S."/>
            <person name="Lipzen A."/>
            <person name="Labutti K."/>
            <person name="Grigoriev I.V."/>
            <person name="Murat C."/>
            <person name="Martin F."/>
            <person name="Albertini E."/>
            <person name="Donnini D."/>
            <person name="Bonito G."/>
        </authorList>
    </citation>
    <scope>NUCLEOTIDE SEQUENCE [LARGE SCALE GENOMIC DNA]</scope>
    <source>
        <strain evidence="7 8">Sb_GMNB300</strain>
    </source>
</reference>
<evidence type="ECO:0000256" key="3">
    <source>
        <dbReference type="ARBA" id="ARBA00022454"/>
    </source>
</evidence>
<evidence type="ECO:0000256" key="5">
    <source>
        <dbReference type="SAM" id="MobiDB-lite"/>
    </source>
</evidence>
<dbReference type="GO" id="GO:0031297">
    <property type="term" value="P:replication fork processing"/>
    <property type="evidence" value="ECO:0007669"/>
    <property type="project" value="TreeGrafter"/>
</dbReference>
<proteinExistence type="predicted"/>
<dbReference type="InterPro" id="IPR009072">
    <property type="entry name" value="Histone-fold"/>
</dbReference>
<feature type="region of interest" description="Disordered" evidence="5">
    <location>
        <begin position="1"/>
        <end position="104"/>
    </location>
</feature>
<dbReference type="PANTHER" id="PTHR22980">
    <property type="entry name" value="CORTISTATIN"/>
    <property type="match status" value="1"/>
</dbReference>
<feature type="compositionally biased region" description="Basic residues" evidence="5">
    <location>
        <begin position="366"/>
        <end position="375"/>
    </location>
</feature>
<dbReference type="InParanoid" id="A0A5J5ERF9"/>
<dbReference type="CDD" id="cd22920">
    <property type="entry name" value="HFD_CENP-T"/>
    <property type="match status" value="1"/>
</dbReference>
<dbReference type="GO" id="GO:0046982">
    <property type="term" value="F:protein heterodimerization activity"/>
    <property type="evidence" value="ECO:0007669"/>
    <property type="project" value="InterPro"/>
</dbReference>
<feature type="region of interest" description="Disordered" evidence="5">
    <location>
        <begin position="342"/>
        <end position="376"/>
    </location>
</feature>
<feature type="domain" description="CENP-T/Histone H4 histone fold" evidence="6">
    <location>
        <begin position="382"/>
        <end position="479"/>
    </location>
</feature>
<feature type="compositionally biased region" description="Polar residues" evidence="5">
    <location>
        <begin position="18"/>
        <end position="46"/>
    </location>
</feature>
<comment type="caution">
    <text evidence="7">The sequence shown here is derived from an EMBL/GenBank/DDBJ whole genome shotgun (WGS) entry which is preliminary data.</text>
</comment>
<dbReference type="GO" id="GO:0003682">
    <property type="term" value="F:chromatin binding"/>
    <property type="evidence" value="ECO:0007669"/>
    <property type="project" value="TreeGrafter"/>
</dbReference>
<evidence type="ECO:0000313" key="7">
    <source>
        <dbReference type="EMBL" id="KAA8901580.1"/>
    </source>
</evidence>
<gene>
    <name evidence="7" type="ORF">FN846DRAFT_115297</name>
</gene>
<keyword evidence="3" id="KW-0158">Chromosome</keyword>
<dbReference type="GO" id="GO:0005694">
    <property type="term" value="C:chromosome"/>
    <property type="evidence" value="ECO:0007669"/>
    <property type="project" value="UniProtKB-SubCell"/>
</dbReference>
<dbReference type="GO" id="GO:0000712">
    <property type="term" value="P:resolution of meiotic recombination intermediates"/>
    <property type="evidence" value="ECO:0007669"/>
    <property type="project" value="TreeGrafter"/>
</dbReference>
<dbReference type="AlphaFoldDB" id="A0A5J5ERF9"/>
<name>A0A5J5ERF9_9PEZI</name>
<protein>
    <submittedName>
        <fullName evidence="7">Centromere kinetochore component CENP-T-domain-containing protein</fullName>
    </submittedName>
</protein>
<dbReference type="EMBL" id="VXIS01000143">
    <property type="protein sequence ID" value="KAA8901580.1"/>
    <property type="molecule type" value="Genomic_DNA"/>
</dbReference>
<dbReference type="PANTHER" id="PTHR22980:SF5">
    <property type="entry name" value="CENP-T_HISTONE H4 HISTONE FOLD DOMAIN-CONTAINING PROTEIN"/>
    <property type="match status" value="1"/>
</dbReference>
<dbReference type="Pfam" id="PF15511">
    <property type="entry name" value="CENP-T_C"/>
    <property type="match status" value="1"/>
</dbReference>
<feature type="compositionally biased region" description="Acidic residues" evidence="5">
    <location>
        <begin position="342"/>
        <end position="357"/>
    </location>
</feature>
<dbReference type="GO" id="GO:0071821">
    <property type="term" value="C:FANCM-MHF complex"/>
    <property type="evidence" value="ECO:0007669"/>
    <property type="project" value="TreeGrafter"/>
</dbReference>
<evidence type="ECO:0000259" key="6">
    <source>
        <dbReference type="Pfam" id="PF15511"/>
    </source>
</evidence>
<dbReference type="Gene3D" id="1.10.20.10">
    <property type="entry name" value="Histone, subunit A"/>
    <property type="match status" value="1"/>
</dbReference>
<dbReference type="OrthoDB" id="10071681at2759"/>
<dbReference type="InterPro" id="IPR035425">
    <property type="entry name" value="CENP-T/H4_C"/>
</dbReference>
<dbReference type="SUPFAM" id="SSF47113">
    <property type="entry name" value="Histone-fold"/>
    <property type="match status" value="1"/>
</dbReference>
<evidence type="ECO:0000256" key="4">
    <source>
        <dbReference type="ARBA" id="ARBA00023242"/>
    </source>
</evidence>
<keyword evidence="8" id="KW-1185">Reference proteome</keyword>
<dbReference type="Proteomes" id="UP000326924">
    <property type="component" value="Unassembled WGS sequence"/>
</dbReference>